<evidence type="ECO:0000313" key="4">
    <source>
        <dbReference type="Proteomes" id="UP000637383"/>
    </source>
</evidence>
<reference evidence="3 4" key="1">
    <citation type="journal article" date="2020" name="ISME J.">
        <title>Comparative genomics reveals insights into cyanobacterial evolution and habitat adaptation.</title>
        <authorList>
            <person name="Chen M.Y."/>
            <person name="Teng W.K."/>
            <person name="Zhao L."/>
            <person name="Hu C.X."/>
            <person name="Zhou Y.K."/>
            <person name="Han B.P."/>
            <person name="Song L.R."/>
            <person name="Shu W.S."/>
        </authorList>
    </citation>
    <scope>NUCLEOTIDE SEQUENCE [LARGE SCALE GENOMIC DNA]</scope>
    <source>
        <strain evidence="3 4">FACHB-159</strain>
    </source>
</reference>
<feature type="transmembrane region" description="Helical" evidence="2">
    <location>
        <begin position="34"/>
        <end position="53"/>
    </location>
</feature>
<accession>A0ABR8K6Z4</accession>
<keyword evidence="4" id="KW-1185">Reference proteome</keyword>
<feature type="coiled-coil region" evidence="1">
    <location>
        <begin position="371"/>
        <end position="401"/>
    </location>
</feature>
<dbReference type="Proteomes" id="UP000637383">
    <property type="component" value="Unassembled WGS sequence"/>
</dbReference>
<dbReference type="EMBL" id="JACJTU010000013">
    <property type="protein sequence ID" value="MBD2735259.1"/>
    <property type="molecule type" value="Genomic_DNA"/>
</dbReference>
<name>A0ABR8K6Z4_9NOSO</name>
<protein>
    <recommendedName>
        <fullName evidence="5">DUF4175 domain-containing protein</fullName>
    </recommendedName>
</protein>
<feature type="transmembrane region" description="Helical" evidence="2">
    <location>
        <begin position="74"/>
        <end position="93"/>
    </location>
</feature>
<comment type="caution">
    <text evidence="3">The sequence shown here is derived from an EMBL/GenBank/DDBJ whole genome shotgun (WGS) entry which is preliminary data.</text>
</comment>
<feature type="transmembrane region" description="Helical" evidence="2">
    <location>
        <begin position="7"/>
        <end position="28"/>
    </location>
</feature>
<evidence type="ECO:0000313" key="3">
    <source>
        <dbReference type="EMBL" id="MBD2735259.1"/>
    </source>
</evidence>
<evidence type="ECO:0000256" key="2">
    <source>
        <dbReference type="SAM" id="Phobius"/>
    </source>
</evidence>
<keyword evidence="1" id="KW-0175">Coiled coil</keyword>
<keyword evidence="2" id="KW-1133">Transmembrane helix</keyword>
<keyword evidence="2" id="KW-0472">Membrane</keyword>
<gene>
    <name evidence="3" type="ORF">H6H03_15375</name>
</gene>
<dbReference type="RefSeq" id="WP_190955930.1">
    <property type="nucleotide sequence ID" value="NZ_JACJTU010000013.1"/>
</dbReference>
<evidence type="ECO:0000256" key="1">
    <source>
        <dbReference type="SAM" id="Coils"/>
    </source>
</evidence>
<sequence>MIFNYNIPKWLMVLLFVLELFLLISLSLVNYNAALALLLGSIIGMVLGCFPFLKQKYKILKPQIIKKYKSTPQAKKYQILIVGLSSIFIISFLNKSIITYNSKIHSTVIADSYEINFEPLNKELTTFKITEDLLLPKKDVQLSVKKDFRNKEKFPPVSETNLSPNTLNESYSNNEATKFKLIREIHSISKGFVVKELNVLPFNSSLEGYINLKFKNGTAIKIEIGGSKESNIIVDKIPKGSFYQAKDPNNLKLSDYLDEEKVEWTASNLQQGIKFAYIIEPFNYLNGVLRPLLKISSIPEGVFTFFGVIITFIVSYRFKPIVNVKAIAQAEGILMAESSKYDMRGANFQGGFAETNYGKMIENQHNNYGSRTNLVEAAAEIQQLLKQLEKTNSINNDTERMIVAVKAAEQIKNNPKLKARIINALKSGGKEAFKEAVDNPLINILLAIIEGWQEVE</sequence>
<organism evidence="3 4">
    <name type="scientific">Nostoc paludosum FACHB-159</name>
    <dbReference type="NCBI Taxonomy" id="2692908"/>
    <lineage>
        <taxon>Bacteria</taxon>
        <taxon>Bacillati</taxon>
        <taxon>Cyanobacteriota</taxon>
        <taxon>Cyanophyceae</taxon>
        <taxon>Nostocales</taxon>
        <taxon>Nostocaceae</taxon>
        <taxon>Nostoc</taxon>
    </lineage>
</organism>
<evidence type="ECO:0008006" key="5">
    <source>
        <dbReference type="Google" id="ProtNLM"/>
    </source>
</evidence>
<proteinExistence type="predicted"/>
<keyword evidence="2" id="KW-0812">Transmembrane</keyword>